<name>A0A0T5VU30_9SPHI</name>
<sequence length="103" mass="12284">MFFMFYLYILYSSSSDKYYVGYTEDAEKRLYEHNNSERTTYTSKHRPWILKKSIALGKNRGFAMKVEKTVKKTKSRLIIEKIVLEINDLSELAQLVRVPIHRD</sequence>
<dbReference type="PROSITE" id="PS50164">
    <property type="entry name" value="GIY_YIG"/>
    <property type="match status" value="1"/>
</dbReference>
<dbReference type="STRING" id="687842.ASU31_05050"/>
<evidence type="ECO:0000256" key="1">
    <source>
        <dbReference type="ARBA" id="ARBA00007435"/>
    </source>
</evidence>
<dbReference type="SUPFAM" id="SSF82771">
    <property type="entry name" value="GIY-YIG endonuclease"/>
    <property type="match status" value="1"/>
</dbReference>
<reference evidence="3 4" key="1">
    <citation type="submission" date="2015-11" db="EMBL/GenBank/DDBJ databases">
        <title>Sequence of Pedobacter ginsenosidimutans.</title>
        <authorList>
            <person name="Carson E."/>
            <person name="Keyser V."/>
            <person name="Newman J."/>
            <person name="Miller J."/>
        </authorList>
    </citation>
    <scope>NUCLEOTIDE SEQUENCE [LARGE SCALE GENOMIC DNA]</scope>
    <source>
        <strain evidence="3 4">KACC 14530</strain>
    </source>
</reference>
<keyword evidence="4" id="KW-1185">Reference proteome</keyword>
<gene>
    <name evidence="3" type="ORF">ASU31_05050</name>
</gene>
<accession>A0A0T5VU30</accession>
<evidence type="ECO:0000313" key="4">
    <source>
        <dbReference type="Proteomes" id="UP000051950"/>
    </source>
</evidence>
<organism evidence="3 4">
    <name type="scientific">Pedobacter ginsenosidimutans</name>
    <dbReference type="NCBI Taxonomy" id="687842"/>
    <lineage>
        <taxon>Bacteria</taxon>
        <taxon>Pseudomonadati</taxon>
        <taxon>Bacteroidota</taxon>
        <taxon>Sphingobacteriia</taxon>
        <taxon>Sphingobacteriales</taxon>
        <taxon>Sphingobacteriaceae</taxon>
        <taxon>Pedobacter</taxon>
    </lineage>
</organism>
<protein>
    <recommendedName>
        <fullName evidence="2">GIY-YIG domain-containing protein</fullName>
    </recommendedName>
</protein>
<proteinExistence type="inferred from homology"/>
<dbReference type="EMBL" id="LMZQ01000003">
    <property type="protein sequence ID" value="KRT17044.1"/>
    <property type="molecule type" value="Genomic_DNA"/>
</dbReference>
<dbReference type="PANTHER" id="PTHR34477:SF1">
    <property type="entry name" value="UPF0213 PROTEIN YHBQ"/>
    <property type="match status" value="1"/>
</dbReference>
<dbReference type="PANTHER" id="PTHR34477">
    <property type="entry name" value="UPF0213 PROTEIN YHBQ"/>
    <property type="match status" value="1"/>
</dbReference>
<dbReference type="InterPro" id="IPR050190">
    <property type="entry name" value="UPF0213_domain"/>
</dbReference>
<dbReference type="AlphaFoldDB" id="A0A0T5VU30"/>
<feature type="domain" description="GIY-YIG" evidence="2">
    <location>
        <begin position="3"/>
        <end position="81"/>
    </location>
</feature>
<dbReference type="InterPro" id="IPR000305">
    <property type="entry name" value="GIY-YIG_endonuc"/>
</dbReference>
<evidence type="ECO:0000259" key="2">
    <source>
        <dbReference type="PROSITE" id="PS50164"/>
    </source>
</evidence>
<comment type="caution">
    <text evidence="3">The sequence shown here is derived from an EMBL/GenBank/DDBJ whole genome shotgun (WGS) entry which is preliminary data.</text>
</comment>
<dbReference type="InterPro" id="IPR035901">
    <property type="entry name" value="GIY-YIG_endonuc_sf"/>
</dbReference>
<dbReference type="Gene3D" id="3.40.1440.10">
    <property type="entry name" value="GIY-YIG endonuclease"/>
    <property type="match status" value="1"/>
</dbReference>
<dbReference type="Proteomes" id="UP000051950">
    <property type="component" value="Unassembled WGS sequence"/>
</dbReference>
<comment type="similarity">
    <text evidence="1">Belongs to the UPF0213 family.</text>
</comment>
<dbReference type="OrthoDB" id="677560at2"/>
<evidence type="ECO:0000313" key="3">
    <source>
        <dbReference type="EMBL" id="KRT17044.1"/>
    </source>
</evidence>
<dbReference type="Pfam" id="PF01541">
    <property type="entry name" value="GIY-YIG"/>
    <property type="match status" value="1"/>
</dbReference>